<reference evidence="8 9" key="1">
    <citation type="submission" date="2016-10" db="EMBL/GenBank/DDBJ databases">
        <authorList>
            <person name="de Groot N.N."/>
        </authorList>
    </citation>
    <scope>NUCLEOTIDE SEQUENCE [LARGE SCALE GENOMIC DNA]</scope>
    <source>
        <strain evidence="8 9">Vu-144</strain>
    </source>
</reference>
<accession>A0A1H3ZRX1</accession>
<evidence type="ECO:0000256" key="3">
    <source>
        <dbReference type="ARBA" id="ARBA00022679"/>
    </source>
</evidence>
<name>A0A1H3ZRX1_9BACT</name>
<dbReference type="PROSITE" id="PS52018">
    <property type="entry name" value="DART"/>
    <property type="match status" value="1"/>
</dbReference>
<dbReference type="GO" id="GO:0003677">
    <property type="term" value="F:DNA binding"/>
    <property type="evidence" value="ECO:0007669"/>
    <property type="project" value="UniProtKB-UniRule"/>
</dbReference>
<evidence type="ECO:0000256" key="2">
    <source>
        <dbReference type="ARBA" id="ARBA00022676"/>
    </source>
</evidence>
<keyword evidence="3" id="KW-0808">Transferase</keyword>
<proteinExistence type="inferred from homology"/>
<feature type="domain" description="DarT" evidence="7">
    <location>
        <begin position="6"/>
        <end position="43"/>
    </location>
</feature>
<keyword evidence="5 6" id="KW-0238">DNA-binding</keyword>
<dbReference type="EMBL" id="FNQY01000012">
    <property type="protein sequence ID" value="SEA26408.1"/>
    <property type="molecule type" value="Genomic_DNA"/>
</dbReference>
<dbReference type="RefSeq" id="WP_139188134.1">
    <property type="nucleotide sequence ID" value="NZ_FNQY01000012.1"/>
</dbReference>
<dbReference type="Proteomes" id="UP000199041">
    <property type="component" value="Unassembled WGS sequence"/>
</dbReference>
<dbReference type="InterPro" id="IPR029494">
    <property type="entry name" value="DarT"/>
</dbReference>
<keyword evidence="2" id="KW-0328">Glycosyltransferase</keyword>
<evidence type="ECO:0000256" key="5">
    <source>
        <dbReference type="ARBA" id="ARBA00023125"/>
    </source>
</evidence>
<organism evidence="8 9">
    <name type="scientific">Arachidicoccus rhizosphaerae</name>
    <dbReference type="NCBI Taxonomy" id="551991"/>
    <lineage>
        <taxon>Bacteria</taxon>
        <taxon>Pseudomonadati</taxon>
        <taxon>Bacteroidota</taxon>
        <taxon>Chitinophagia</taxon>
        <taxon>Chitinophagales</taxon>
        <taxon>Chitinophagaceae</taxon>
        <taxon>Arachidicoccus</taxon>
    </lineage>
</organism>
<evidence type="ECO:0000313" key="8">
    <source>
        <dbReference type="EMBL" id="SEA26408.1"/>
    </source>
</evidence>
<sequence>MDLKDVKLYRITHIDNIPHVLRYGITHKNSPNASPNFVAIVNK</sequence>
<dbReference type="OrthoDB" id="9813972at2"/>
<comment type="similarity">
    <text evidence="6">Belongs to the DarT ADP-ribosyltransferase family.</text>
</comment>
<evidence type="ECO:0000256" key="1">
    <source>
        <dbReference type="ARBA" id="ARBA00022649"/>
    </source>
</evidence>
<protein>
    <recommendedName>
        <fullName evidence="7">DarT domain-containing protein</fullName>
    </recommendedName>
</protein>
<dbReference type="GO" id="GO:0016757">
    <property type="term" value="F:glycosyltransferase activity"/>
    <property type="evidence" value="ECO:0007669"/>
    <property type="project" value="UniProtKB-KW"/>
</dbReference>
<keyword evidence="9" id="KW-1185">Reference proteome</keyword>
<dbReference type="Pfam" id="PF14487">
    <property type="entry name" value="DarT"/>
    <property type="match status" value="1"/>
</dbReference>
<gene>
    <name evidence="8" type="ORF">SAMN05192529_1122</name>
</gene>
<dbReference type="AlphaFoldDB" id="A0A1H3ZRX1"/>
<keyword evidence="4" id="KW-0548">Nucleotidyltransferase</keyword>
<dbReference type="GO" id="GO:0016779">
    <property type="term" value="F:nucleotidyltransferase activity"/>
    <property type="evidence" value="ECO:0007669"/>
    <property type="project" value="UniProtKB-KW"/>
</dbReference>
<keyword evidence="1 6" id="KW-1277">Toxin-antitoxin system</keyword>
<comment type="caution">
    <text evidence="6">Lacks conserved residue(s) required for the propagation of feature annotation.</text>
</comment>
<evidence type="ECO:0000256" key="6">
    <source>
        <dbReference type="PROSITE-ProRule" id="PRU01362"/>
    </source>
</evidence>
<evidence type="ECO:0000313" key="9">
    <source>
        <dbReference type="Proteomes" id="UP000199041"/>
    </source>
</evidence>
<evidence type="ECO:0000256" key="4">
    <source>
        <dbReference type="ARBA" id="ARBA00022695"/>
    </source>
</evidence>
<evidence type="ECO:0000259" key="7">
    <source>
        <dbReference type="PROSITE" id="PS52018"/>
    </source>
</evidence>